<dbReference type="NCBIfam" id="TIGR00756">
    <property type="entry name" value="PPR"/>
    <property type="match status" value="3"/>
</dbReference>
<dbReference type="AlphaFoldDB" id="A0A7J6X0Q1"/>
<gene>
    <name evidence="3" type="ORF">FRX31_007097</name>
</gene>
<dbReference type="EMBL" id="JABWDY010006958">
    <property type="protein sequence ID" value="KAF5203316.1"/>
    <property type="molecule type" value="Genomic_DNA"/>
</dbReference>
<dbReference type="InterPro" id="IPR046960">
    <property type="entry name" value="PPR_At4g14850-like_plant"/>
</dbReference>
<evidence type="ECO:0000313" key="3">
    <source>
        <dbReference type="EMBL" id="KAF5203316.1"/>
    </source>
</evidence>
<dbReference type="Pfam" id="PF01535">
    <property type="entry name" value="PPR"/>
    <property type="match status" value="3"/>
</dbReference>
<organism evidence="3 4">
    <name type="scientific">Thalictrum thalictroides</name>
    <name type="common">Rue-anemone</name>
    <name type="synonym">Anemone thalictroides</name>
    <dbReference type="NCBI Taxonomy" id="46969"/>
    <lineage>
        <taxon>Eukaryota</taxon>
        <taxon>Viridiplantae</taxon>
        <taxon>Streptophyta</taxon>
        <taxon>Embryophyta</taxon>
        <taxon>Tracheophyta</taxon>
        <taxon>Spermatophyta</taxon>
        <taxon>Magnoliopsida</taxon>
        <taxon>Ranunculales</taxon>
        <taxon>Ranunculaceae</taxon>
        <taxon>Thalictroideae</taxon>
        <taxon>Thalictrum</taxon>
    </lineage>
</organism>
<dbReference type="Pfam" id="PF13041">
    <property type="entry name" value="PPR_2"/>
    <property type="match status" value="1"/>
</dbReference>
<protein>
    <submittedName>
        <fullName evidence="3">Pentatricopeptide repeat-containing protein</fullName>
    </submittedName>
</protein>
<accession>A0A7J6X0Q1</accession>
<dbReference type="InterPro" id="IPR011990">
    <property type="entry name" value="TPR-like_helical_dom_sf"/>
</dbReference>
<dbReference type="Pfam" id="PF20431">
    <property type="entry name" value="E_motif"/>
    <property type="match status" value="1"/>
</dbReference>
<keyword evidence="1" id="KW-0677">Repeat</keyword>
<dbReference type="FunFam" id="1.25.40.10:FF:001213">
    <property type="entry name" value="Pentatricopeptide repeat-containing protein, mitochondrial"/>
    <property type="match status" value="1"/>
</dbReference>
<evidence type="ECO:0000256" key="1">
    <source>
        <dbReference type="ARBA" id="ARBA00022737"/>
    </source>
</evidence>
<dbReference type="OrthoDB" id="1879205at2759"/>
<dbReference type="GO" id="GO:0003723">
    <property type="term" value="F:RNA binding"/>
    <property type="evidence" value="ECO:0007669"/>
    <property type="project" value="InterPro"/>
</dbReference>
<feature type="repeat" description="PPR" evidence="2">
    <location>
        <begin position="99"/>
        <end position="133"/>
    </location>
</feature>
<feature type="repeat" description="PPR" evidence="2">
    <location>
        <begin position="1"/>
        <end position="29"/>
    </location>
</feature>
<evidence type="ECO:0000256" key="2">
    <source>
        <dbReference type="PROSITE-ProRule" id="PRU00708"/>
    </source>
</evidence>
<feature type="repeat" description="PPR" evidence="2">
    <location>
        <begin position="66"/>
        <end position="96"/>
    </location>
</feature>
<dbReference type="Proteomes" id="UP000554482">
    <property type="component" value="Unassembled WGS sequence"/>
</dbReference>
<dbReference type="PANTHER" id="PTHR47926:SF460">
    <property type="entry name" value="OS01G0815900 PROTEIN"/>
    <property type="match status" value="1"/>
</dbReference>
<dbReference type="GO" id="GO:0009451">
    <property type="term" value="P:RNA modification"/>
    <property type="evidence" value="ECO:0007669"/>
    <property type="project" value="InterPro"/>
</dbReference>
<name>A0A7J6X0Q1_THATH</name>
<proteinExistence type="predicted"/>
<keyword evidence="4" id="KW-1185">Reference proteome</keyword>
<dbReference type="InterPro" id="IPR002885">
    <property type="entry name" value="PPR_rpt"/>
</dbReference>
<dbReference type="Gene3D" id="1.25.40.10">
    <property type="entry name" value="Tetratricopeptide repeat domain"/>
    <property type="match status" value="2"/>
</dbReference>
<reference evidence="3 4" key="1">
    <citation type="submission" date="2020-06" db="EMBL/GenBank/DDBJ databases">
        <title>Transcriptomic and genomic resources for Thalictrum thalictroides and T. hernandezii: Facilitating candidate gene discovery in an emerging model plant lineage.</title>
        <authorList>
            <person name="Arias T."/>
            <person name="Riano-Pachon D.M."/>
            <person name="Di Stilio V.S."/>
        </authorList>
    </citation>
    <scope>NUCLEOTIDE SEQUENCE [LARGE SCALE GENOMIC DNA]</scope>
    <source>
        <strain evidence="4">cv. WT478/WT964</strain>
        <tissue evidence="3">Leaves</tissue>
    </source>
</reference>
<dbReference type="InterPro" id="IPR046848">
    <property type="entry name" value="E_motif"/>
</dbReference>
<evidence type="ECO:0000313" key="4">
    <source>
        <dbReference type="Proteomes" id="UP000554482"/>
    </source>
</evidence>
<dbReference type="PROSITE" id="PS51375">
    <property type="entry name" value="PPR"/>
    <property type="match status" value="3"/>
</dbReference>
<comment type="caution">
    <text evidence="3">The sequence shown here is derived from an EMBL/GenBank/DDBJ whole genome shotgun (WGS) entry which is preliminary data.</text>
</comment>
<dbReference type="PANTHER" id="PTHR47926">
    <property type="entry name" value="PENTATRICOPEPTIDE REPEAT-CONTAINING PROTEIN"/>
    <property type="match status" value="1"/>
</dbReference>
<sequence length="282" mass="31347">MIDGYTRGNRYAEALRFFSGMMSIDGLKPTDITILTVLPAVYNFGDLSICQSIHAYGEKTGFSASDIRVMNSLIDAYAKCGCMKNAYKVFQEIHTKRKNLVSWTSVISGFAMHGMAKEALELFEGMEEENLRANQITFLSVLNACSHGGLMKEGVGFFKKMVDEYHITPNIKHYGCMIDMLGRAGMLEEAEKIALDIPSEMVNVVVWRILLGACSFHGNAEMGERVLRKILKIERGYAGDYVLLSNILTGVGRFGEAGEVRTLMDEMNVLKVPGLCFINSVF</sequence>